<reference evidence="1 2" key="1">
    <citation type="submission" date="2007-03" db="EMBL/GenBank/DDBJ databases">
        <authorList>
            <person name="Fulton L."/>
            <person name="Clifton S."/>
            <person name="Fulton B."/>
            <person name="Xu J."/>
            <person name="Minx P."/>
            <person name="Pepin K.H."/>
            <person name="Johnson M."/>
            <person name="Thiruvilangam P."/>
            <person name="Bhonagiri V."/>
            <person name="Nash W.E."/>
            <person name="Mardis E.R."/>
            <person name="Wilson R.K."/>
        </authorList>
    </citation>
    <scope>NUCLEOTIDE SEQUENCE [LARGE SCALE GENOMIC DNA]</scope>
    <source>
        <strain evidence="1 2">ATCC 29174</strain>
    </source>
</reference>
<sequence>MDNRDAFGESMKEYEVIWEIFNKCPRNQMRDVFVEEVEIEDPEEYIKKKFQGKEVSYDKTVLNDGTIIFDIVTSQIKQRCSFTEI</sequence>
<accession>A5ZV18</accession>
<evidence type="ECO:0000313" key="1">
    <source>
        <dbReference type="EMBL" id="EDM86467.1"/>
    </source>
</evidence>
<gene>
    <name evidence="1" type="ORF">RUMOBE_02853</name>
</gene>
<dbReference type="HOGENOM" id="CLU_2663775_0_0_9"/>
<reference evidence="1 2" key="2">
    <citation type="submission" date="2007-04" db="EMBL/GenBank/DDBJ databases">
        <title>Draft genome sequence of Ruminococcus obeum (ATCC 29174).</title>
        <authorList>
            <person name="Sudarsanam P."/>
            <person name="Ley R."/>
            <person name="Guruge J."/>
            <person name="Turnbaugh P.J."/>
            <person name="Mahowald M."/>
            <person name="Liep D."/>
            <person name="Gordon J."/>
        </authorList>
    </citation>
    <scope>NUCLEOTIDE SEQUENCE [LARGE SCALE GENOMIC DNA]</scope>
    <source>
        <strain evidence="1 2">ATCC 29174</strain>
    </source>
</reference>
<proteinExistence type="predicted"/>
<name>A5ZV18_9FIRM</name>
<dbReference type="EMBL" id="AAVO02000014">
    <property type="protein sequence ID" value="EDM86467.1"/>
    <property type="molecule type" value="Genomic_DNA"/>
</dbReference>
<organism evidence="1 2">
    <name type="scientific">Blautia obeum ATCC 29174</name>
    <dbReference type="NCBI Taxonomy" id="411459"/>
    <lineage>
        <taxon>Bacteria</taxon>
        <taxon>Bacillati</taxon>
        <taxon>Bacillota</taxon>
        <taxon>Clostridia</taxon>
        <taxon>Lachnospirales</taxon>
        <taxon>Lachnospiraceae</taxon>
        <taxon>Blautia</taxon>
    </lineage>
</organism>
<dbReference type="AlphaFoldDB" id="A5ZV18"/>
<dbReference type="Proteomes" id="UP000006002">
    <property type="component" value="Unassembled WGS sequence"/>
</dbReference>
<dbReference type="eggNOG" id="ENOG5033JRI">
    <property type="taxonomic scope" value="Bacteria"/>
</dbReference>
<evidence type="ECO:0000313" key="2">
    <source>
        <dbReference type="Proteomes" id="UP000006002"/>
    </source>
</evidence>
<comment type="caution">
    <text evidence="1">The sequence shown here is derived from an EMBL/GenBank/DDBJ whole genome shotgun (WGS) entry which is preliminary data.</text>
</comment>
<protein>
    <submittedName>
        <fullName evidence="1">Uncharacterized protein</fullName>
    </submittedName>
</protein>